<dbReference type="EMBL" id="JAUSVV010000031">
    <property type="protein sequence ID" value="MDQ0445428.1"/>
    <property type="molecule type" value="Genomic_DNA"/>
</dbReference>
<gene>
    <name evidence="2" type="ORF">QO016_004957</name>
</gene>
<organism evidence="2 3">
    <name type="scientific">Methylobacterium persicinum</name>
    <dbReference type="NCBI Taxonomy" id="374426"/>
    <lineage>
        <taxon>Bacteria</taxon>
        <taxon>Pseudomonadati</taxon>
        <taxon>Pseudomonadota</taxon>
        <taxon>Alphaproteobacteria</taxon>
        <taxon>Hyphomicrobiales</taxon>
        <taxon>Methylobacteriaceae</taxon>
        <taxon>Methylobacterium</taxon>
    </lineage>
</organism>
<proteinExistence type="predicted"/>
<sequence>MDTKKPISRPELDALIKRARKQDRRLGPFLRRERADLIPLIGTHYIDRKLLMLIVKEAGLTNAHGDPVTPGTASATWKAIVAERAGLSRDDRYRGRRRKSWPDRPGELSARPVDVMRAVSSPTPAQFPPGILVDEWAEPAGRSDDTGSRRDEQGQQKLRKLRAGQHDTERPLPPILKRRRM</sequence>
<name>A0ABU0HSX2_9HYPH</name>
<dbReference type="RefSeq" id="WP_238250336.1">
    <property type="nucleotide sequence ID" value="NZ_BPQX01000039.1"/>
</dbReference>
<comment type="caution">
    <text evidence="2">The sequence shown here is derived from an EMBL/GenBank/DDBJ whole genome shotgun (WGS) entry which is preliminary data.</text>
</comment>
<feature type="compositionally biased region" description="Basic and acidic residues" evidence="1">
    <location>
        <begin position="141"/>
        <end position="154"/>
    </location>
</feature>
<feature type="region of interest" description="Disordered" evidence="1">
    <location>
        <begin position="121"/>
        <end position="181"/>
    </location>
</feature>
<dbReference type="Proteomes" id="UP001236369">
    <property type="component" value="Unassembled WGS sequence"/>
</dbReference>
<keyword evidence="3" id="KW-1185">Reference proteome</keyword>
<protein>
    <submittedName>
        <fullName evidence="2">Uncharacterized protein</fullName>
    </submittedName>
</protein>
<reference evidence="2 3" key="1">
    <citation type="submission" date="2023-07" db="EMBL/GenBank/DDBJ databases">
        <title>Genomic Encyclopedia of Type Strains, Phase IV (KMG-IV): sequencing the most valuable type-strain genomes for metagenomic binning, comparative biology and taxonomic classification.</title>
        <authorList>
            <person name="Goeker M."/>
        </authorList>
    </citation>
    <scope>NUCLEOTIDE SEQUENCE [LARGE SCALE GENOMIC DNA]</scope>
    <source>
        <strain evidence="2 3">DSM 19562</strain>
    </source>
</reference>
<evidence type="ECO:0000313" key="2">
    <source>
        <dbReference type="EMBL" id="MDQ0445428.1"/>
    </source>
</evidence>
<evidence type="ECO:0000313" key="3">
    <source>
        <dbReference type="Proteomes" id="UP001236369"/>
    </source>
</evidence>
<accession>A0ABU0HSX2</accession>
<evidence type="ECO:0000256" key="1">
    <source>
        <dbReference type="SAM" id="MobiDB-lite"/>
    </source>
</evidence>